<organism evidence="5 6">
    <name type="scientific">Halomonas urumqiensis</name>
    <dbReference type="NCBI Taxonomy" id="1684789"/>
    <lineage>
        <taxon>Bacteria</taxon>
        <taxon>Pseudomonadati</taxon>
        <taxon>Pseudomonadota</taxon>
        <taxon>Gammaproteobacteria</taxon>
        <taxon>Oceanospirillales</taxon>
        <taxon>Halomonadaceae</taxon>
        <taxon>Halomonas</taxon>
    </lineage>
</organism>
<evidence type="ECO:0000313" key="5">
    <source>
        <dbReference type="EMBL" id="PMR80459.1"/>
    </source>
</evidence>
<dbReference type="EMBL" id="PNRG01000017">
    <property type="protein sequence ID" value="PMR80459.1"/>
    <property type="molecule type" value="Genomic_DNA"/>
</dbReference>
<evidence type="ECO:0000256" key="2">
    <source>
        <dbReference type="ARBA" id="ARBA00023002"/>
    </source>
</evidence>
<dbReference type="PRINTS" id="PR00081">
    <property type="entry name" value="GDHRDH"/>
</dbReference>
<evidence type="ECO:0000256" key="3">
    <source>
        <dbReference type="ARBA" id="ARBA00023027"/>
    </source>
</evidence>
<dbReference type="SUPFAM" id="SSF51735">
    <property type="entry name" value="NAD(P)-binding Rossmann-fold domains"/>
    <property type="match status" value="1"/>
</dbReference>
<feature type="domain" description="Ketoreductase" evidence="4">
    <location>
        <begin position="3"/>
        <end position="170"/>
    </location>
</feature>
<dbReference type="InterPro" id="IPR002347">
    <property type="entry name" value="SDR_fam"/>
</dbReference>
<dbReference type="PANTHER" id="PTHR24321:SF8">
    <property type="entry name" value="ESTRADIOL 17-BETA-DEHYDROGENASE 8-RELATED"/>
    <property type="match status" value="1"/>
</dbReference>
<dbReference type="AlphaFoldDB" id="A0A2N7UJ62"/>
<evidence type="ECO:0000256" key="1">
    <source>
        <dbReference type="ARBA" id="ARBA00006484"/>
    </source>
</evidence>
<dbReference type="PROSITE" id="PS00061">
    <property type="entry name" value="ADH_SHORT"/>
    <property type="match status" value="1"/>
</dbReference>
<dbReference type="InterPro" id="IPR020904">
    <property type="entry name" value="Sc_DH/Rdtase_CS"/>
</dbReference>
<dbReference type="SMART" id="SM00822">
    <property type="entry name" value="PKS_KR"/>
    <property type="match status" value="1"/>
</dbReference>
<accession>A0A2N7UJ62</accession>
<dbReference type="GO" id="GO:0016491">
    <property type="term" value="F:oxidoreductase activity"/>
    <property type="evidence" value="ECO:0007669"/>
    <property type="project" value="UniProtKB-KW"/>
</dbReference>
<dbReference type="OrthoDB" id="6861885at2"/>
<evidence type="ECO:0000259" key="4">
    <source>
        <dbReference type="SMART" id="SM00822"/>
    </source>
</evidence>
<gene>
    <name evidence="5" type="ORF">C1H70_08340</name>
</gene>
<dbReference type="InterPro" id="IPR057326">
    <property type="entry name" value="KR_dom"/>
</dbReference>
<keyword evidence="3" id="KW-0520">NAD</keyword>
<dbReference type="Pfam" id="PF13561">
    <property type="entry name" value="adh_short_C2"/>
    <property type="match status" value="1"/>
</dbReference>
<reference evidence="5 6" key="1">
    <citation type="submission" date="2018-01" db="EMBL/GenBank/DDBJ databases">
        <title>Halomonas endophytica sp. nov., isolated from storage liquid in the stems of Populus euphratica.</title>
        <authorList>
            <person name="Chen C."/>
        </authorList>
    </citation>
    <scope>NUCLEOTIDE SEQUENCE [LARGE SCALE GENOMIC DNA]</scope>
    <source>
        <strain evidence="5 6">BZ-SZ-XJ27</strain>
    </source>
</reference>
<dbReference type="FunFam" id="3.40.50.720:FF:000084">
    <property type="entry name" value="Short-chain dehydrogenase reductase"/>
    <property type="match status" value="1"/>
</dbReference>
<sequence>MSAVALVTGGAQGIGWATAQRLARDIPHVVIVDLDDRAAGARAEELGPGHLGLGVDITDEGQVGTMVERVLAVFGRIDVLINNAGIADQPGATLEQRVDAFERVLRVNLNGTFLVTQAVVGEMLARGEGAIVNLSSIAALGGIPTRNAYSAAKAGILGMTRSMACEWARRGVRVNAIAPGYVRTALIEELERRGTIDTAALEARTPMGRLADPTEIAEAIAFLASPRASFITGSVLVADGGWSALGSPEASLQV</sequence>
<dbReference type="PANTHER" id="PTHR24321">
    <property type="entry name" value="DEHYDROGENASES, SHORT CHAIN"/>
    <property type="match status" value="1"/>
</dbReference>
<dbReference type="NCBIfam" id="NF005559">
    <property type="entry name" value="PRK07231.1"/>
    <property type="match status" value="1"/>
</dbReference>
<comment type="similarity">
    <text evidence="1">Belongs to the short-chain dehydrogenases/reductases (SDR) family.</text>
</comment>
<keyword evidence="6" id="KW-1185">Reference proteome</keyword>
<evidence type="ECO:0000313" key="6">
    <source>
        <dbReference type="Proteomes" id="UP000235547"/>
    </source>
</evidence>
<dbReference type="RefSeq" id="WP_102587896.1">
    <property type="nucleotide sequence ID" value="NZ_BNAE01000005.1"/>
</dbReference>
<dbReference type="InterPro" id="IPR036291">
    <property type="entry name" value="NAD(P)-bd_dom_sf"/>
</dbReference>
<protein>
    <submittedName>
        <fullName evidence="5">Short-chain dehydrogenase</fullName>
    </submittedName>
</protein>
<dbReference type="Proteomes" id="UP000235547">
    <property type="component" value="Unassembled WGS sequence"/>
</dbReference>
<name>A0A2N7UJ62_9GAMM</name>
<comment type="caution">
    <text evidence="5">The sequence shown here is derived from an EMBL/GenBank/DDBJ whole genome shotgun (WGS) entry which is preliminary data.</text>
</comment>
<dbReference type="PRINTS" id="PR00080">
    <property type="entry name" value="SDRFAMILY"/>
</dbReference>
<keyword evidence="2" id="KW-0560">Oxidoreductase</keyword>
<dbReference type="Gene3D" id="3.40.50.720">
    <property type="entry name" value="NAD(P)-binding Rossmann-like Domain"/>
    <property type="match status" value="1"/>
</dbReference>
<proteinExistence type="inferred from homology"/>